<protein>
    <submittedName>
        <fullName evidence="3">TRAP transporter substrate-binding protein DctP</fullName>
    </submittedName>
</protein>
<feature type="signal peptide" evidence="2">
    <location>
        <begin position="1"/>
        <end position="20"/>
    </location>
</feature>
<dbReference type="Pfam" id="PF03480">
    <property type="entry name" value="DctP"/>
    <property type="match status" value="1"/>
</dbReference>
<dbReference type="NCBIfam" id="NF037995">
    <property type="entry name" value="TRAP_S1"/>
    <property type="match status" value="1"/>
</dbReference>
<dbReference type="RefSeq" id="WP_380940249.1">
    <property type="nucleotide sequence ID" value="NZ_JBHUFC010000003.1"/>
</dbReference>
<dbReference type="Proteomes" id="UP001597283">
    <property type="component" value="Unassembled WGS sequence"/>
</dbReference>
<dbReference type="Gene3D" id="3.40.190.170">
    <property type="entry name" value="Bacterial extracellular solute-binding protein, family 7"/>
    <property type="match status" value="1"/>
</dbReference>
<evidence type="ECO:0000256" key="2">
    <source>
        <dbReference type="SAM" id="SignalP"/>
    </source>
</evidence>
<keyword evidence="1 2" id="KW-0732">Signal</keyword>
<sequence length="345" mass="37619">MRILPILAALLLAGCSAAPAPTADYVLTYASPYPPSHPFGLADQEWMRWVTDKSGGRIAFRPYWSGALLSSDMSMEEIRHGIADIGLITPIYSRGGAHLLRGQAAFYGGIRDIPDQVAVYDCLAARFPQFGRETEGLHVLAVQGGNFPGILTRTRPVRTLADLRGLRLRAQSDAIDILKQLGADPVNMPMGEVYSALAKGVIDGVVAPADTIRSLHFAEVARHFTALRFSRGAYPARAMSDRAWRRLPADLQAVLTAGKPVWEGALNTQLLKAEAAGVDYGRREGIRFYALPPQEQRAFDVLYNKDARAQAVRLRSVGIDALPIYDAAQRLIAAGPIRCSKEDAR</sequence>
<dbReference type="PROSITE" id="PS51257">
    <property type="entry name" value="PROKAR_LIPOPROTEIN"/>
    <property type="match status" value="1"/>
</dbReference>
<reference evidence="4" key="1">
    <citation type="journal article" date="2019" name="Int. J. Syst. Evol. Microbiol.">
        <title>The Global Catalogue of Microorganisms (GCM) 10K type strain sequencing project: providing services to taxonomists for standard genome sequencing and annotation.</title>
        <authorList>
            <consortium name="The Broad Institute Genomics Platform"/>
            <consortium name="The Broad Institute Genome Sequencing Center for Infectious Disease"/>
            <person name="Wu L."/>
            <person name="Ma J."/>
        </authorList>
    </citation>
    <scope>NUCLEOTIDE SEQUENCE [LARGE SCALE GENOMIC DNA]</scope>
    <source>
        <strain evidence="4">Q85</strain>
    </source>
</reference>
<dbReference type="InterPro" id="IPR018389">
    <property type="entry name" value="DctP_fam"/>
</dbReference>
<evidence type="ECO:0000256" key="1">
    <source>
        <dbReference type="ARBA" id="ARBA00022729"/>
    </source>
</evidence>
<dbReference type="EMBL" id="JBHUFC010000003">
    <property type="protein sequence ID" value="MFD1787889.1"/>
    <property type="molecule type" value="Genomic_DNA"/>
</dbReference>
<feature type="chain" id="PRO_5045890444" evidence="2">
    <location>
        <begin position="21"/>
        <end position="345"/>
    </location>
</feature>
<accession>A0ABW4NEB7</accession>
<keyword evidence="4" id="KW-1185">Reference proteome</keyword>
<comment type="caution">
    <text evidence="3">The sequence shown here is derived from an EMBL/GenBank/DDBJ whole genome shotgun (WGS) entry which is preliminary data.</text>
</comment>
<dbReference type="PANTHER" id="PTHR33376">
    <property type="match status" value="1"/>
</dbReference>
<proteinExistence type="predicted"/>
<evidence type="ECO:0000313" key="4">
    <source>
        <dbReference type="Proteomes" id="UP001597283"/>
    </source>
</evidence>
<organism evidence="3 4">
    <name type="scientific">Sphingomonas floccifaciens</name>
    <dbReference type="NCBI Taxonomy" id="1844115"/>
    <lineage>
        <taxon>Bacteria</taxon>
        <taxon>Pseudomonadati</taxon>
        <taxon>Pseudomonadota</taxon>
        <taxon>Alphaproteobacteria</taxon>
        <taxon>Sphingomonadales</taxon>
        <taxon>Sphingomonadaceae</taxon>
        <taxon>Sphingomonas</taxon>
    </lineage>
</organism>
<dbReference type="InterPro" id="IPR038404">
    <property type="entry name" value="TRAP_DctP_sf"/>
</dbReference>
<dbReference type="PANTHER" id="PTHR33376:SF15">
    <property type="entry name" value="BLL6794 PROTEIN"/>
    <property type="match status" value="1"/>
</dbReference>
<name>A0ABW4NEB7_9SPHN</name>
<evidence type="ECO:0000313" key="3">
    <source>
        <dbReference type="EMBL" id="MFD1787889.1"/>
    </source>
</evidence>
<gene>
    <name evidence="3" type="primary">dctP</name>
    <name evidence="3" type="ORF">ACFSC3_09910</name>
</gene>